<dbReference type="FunFam" id="3.30.420.10:FF:000032">
    <property type="entry name" value="Retrovirus-related Pol polyprotein from transposon 297-like Protein"/>
    <property type="match status" value="1"/>
</dbReference>
<dbReference type="SUPFAM" id="SSF53098">
    <property type="entry name" value="Ribonuclease H-like"/>
    <property type="match status" value="1"/>
</dbReference>
<dbReference type="Pfam" id="PF24626">
    <property type="entry name" value="SH3_Tf2-1"/>
    <property type="match status" value="1"/>
</dbReference>
<evidence type="ECO:0000313" key="4">
    <source>
        <dbReference type="Proteomes" id="UP001341281"/>
    </source>
</evidence>
<feature type="domain" description="Integrase catalytic" evidence="2">
    <location>
        <begin position="32"/>
        <end position="195"/>
    </location>
</feature>
<dbReference type="PROSITE" id="PS50013">
    <property type="entry name" value="CHROMO_2"/>
    <property type="match status" value="1"/>
</dbReference>
<feature type="domain" description="Chromo" evidence="1">
    <location>
        <begin position="327"/>
        <end position="373"/>
    </location>
</feature>
<dbReference type="AlphaFoldDB" id="A0AAQ3XDH5"/>
<dbReference type="SUPFAM" id="SSF54160">
    <property type="entry name" value="Chromo domain-like"/>
    <property type="match status" value="1"/>
</dbReference>
<sequence>MKRASSGRICCVCDTCRRVKAEHQRPAGLLQPLKIPEWKWEEISMDFIVGLPRTQKGYNSSWVVVDRLTKVAHFIPVNTTYSGARLAELYISRIVCLHGVPKRIISDRGSQFTSRFWEQLHDSLDSKLRFSTAYHPQTDGQTERTNQILEDMLRACAIQYGTSWDKSLPYAEFSYNNSYQASLKKSPFEALYGRRCRTPLFLNQTGEKQVFGPDLIRDAEQQIKMVRENLRVAQSRQKSYADVRRRDLTFRVDDFVYLKVSPMRRIRRKGEVAYKLELPSNLSSIHNVFHVSQLKKCLRVPEEQAPLEGLDVQEDLTYTEHPVKILETSERVTRNRRVKMCRVQWKHHTEDEATWEREEELRATYPSLFANHR</sequence>
<reference evidence="3 4" key="1">
    <citation type="submission" date="2024-02" db="EMBL/GenBank/DDBJ databases">
        <title>High-quality chromosome-scale genome assembly of Pensacola bahiagrass (Paspalum notatum Flugge var. saurae).</title>
        <authorList>
            <person name="Vega J.M."/>
            <person name="Podio M."/>
            <person name="Orjuela J."/>
            <person name="Siena L.A."/>
            <person name="Pessino S.C."/>
            <person name="Combes M.C."/>
            <person name="Mariac C."/>
            <person name="Albertini E."/>
            <person name="Pupilli F."/>
            <person name="Ortiz J.P.A."/>
            <person name="Leblanc O."/>
        </authorList>
    </citation>
    <scope>NUCLEOTIDE SEQUENCE [LARGE SCALE GENOMIC DNA]</scope>
    <source>
        <strain evidence="3">R1</strain>
        <tissue evidence="3">Leaf</tissue>
    </source>
</reference>
<dbReference type="Gene3D" id="3.30.420.10">
    <property type="entry name" value="Ribonuclease H-like superfamily/Ribonuclease H"/>
    <property type="match status" value="1"/>
</dbReference>
<dbReference type="InterPro" id="IPR036397">
    <property type="entry name" value="RNaseH_sf"/>
</dbReference>
<dbReference type="GO" id="GO:0015074">
    <property type="term" value="P:DNA integration"/>
    <property type="evidence" value="ECO:0007669"/>
    <property type="project" value="InterPro"/>
</dbReference>
<dbReference type="EMBL" id="CP144753">
    <property type="protein sequence ID" value="WVZ93836.1"/>
    <property type="molecule type" value="Genomic_DNA"/>
</dbReference>
<dbReference type="InterPro" id="IPR056924">
    <property type="entry name" value="SH3_Tf2-1"/>
</dbReference>
<proteinExistence type="predicted"/>
<dbReference type="InterPro" id="IPR012337">
    <property type="entry name" value="RNaseH-like_sf"/>
</dbReference>
<dbReference type="PANTHER" id="PTHR45835">
    <property type="entry name" value="YALI0A06105P"/>
    <property type="match status" value="1"/>
</dbReference>
<evidence type="ECO:0000313" key="3">
    <source>
        <dbReference type="EMBL" id="WVZ93836.1"/>
    </source>
</evidence>
<dbReference type="PROSITE" id="PS50994">
    <property type="entry name" value="INTEGRASE"/>
    <property type="match status" value="1"/>
</dbReference>
<dbReference type="Gene3D" id="2.40.50.40">
    <property type="match status" value="1"/>
</dbReference>
<dbReference type="InterPro" id="IPR000953">
    <property type="entry name" value="Chromo/chromo_shadow_dom"/>
</dbReference>
<evidence type="ECO:0000259" key="1">
    <source>
        <dbReference type="PROSITE" id="PS50013"/>
    </source>
</evidence>
<dbReference type="GO" id="GO:0003676">
    <property type="term" value="F:nucleic acid binding"/>
    <property type="evidence" value="ECO:0007669"/>
    <property type="project" value="InterPro"/>
</dbReference>
<keyword evidence="4" id="KW-1185">Reference proteome</keyword>
<dbReference type="InterPro" id="IPR001584">
    <property type="entry name" value="Integrase_cat-core"/>
</dbReference>
<gene>
    <name evidence="3" type="ORF">U9M48_039790</name>
</gene>
<organism evidence="3 4">
    <name type="scientific">Paspalum notatum var. saurae</name>
    <dbReference type="NCBI Taxonomy" id="547442"/>
    <lineage>
        <taxon>Eukaryota</taxon>
        <taxon>Viridiplantae</taxon>
        <taxon>Streptophyta</taxon>
        <taxon>Embryophyta</taxon>
        <taxon>Tracheophyta</taxon>
        <taxon>Spermatophyta</taxon>
        <taxon>Magnoliopsida</taxon>
        <taxon>Liliopsida</taxon>
        <taxon>Poales</taxon>
        <taxon>Poaceae</taxon>
        <taxon>PACMAD clade</taxon>
        <taxon>Panicoideae</taxon>
        <taxon>Andropogonodae</taxon>
        <taxon>Paspaleae</taxon>
        <taxon>Paspalinae</taxon>
        <taxon>Paspalum</taxon>
    </lineage>
</organism>
<name>A0AAQ3XDH5_PASNO</name>
<dbReference type="PANTHER" id="PTHR45835:SF99">
    <property type="entry name" value="CHROMO DOMAIN-CONTAINING PROTEIN-RELATED"/>
    <property type="match status" value="1"/>
</dbReference>
<dbReference type="InterPro" id="IPR016197">
    <property type="entry name" value="Chromo-like_dom_sf"/>
</dbReference>
<evidence type="ECO:0000259" key="2">
    <source>
        <dbReference type="PROSITE" id="PS50994"/>
    </source>
</evidence>
<accession>A0AAQ3XDH5</accession>
<dbReference type="Proteomes" id="UP001341281">
    <property type="component" value="Chromosome 09"/>
</dbReference>
<protein>
    <submittedName>
        <fullName evidence="3">Uncharacterized protein</fullName>
    </submittedName>
</protein>